<dbReference type="Proteomes" id="UP001337655">
    <property type="component" value="Unassembled WGS sequence"/>
</dbReference>
<dbReference type="GO" id="GO:0005737">
    <property type="term" value="C:cytoplasm"/>
    <property type="evidence" value="ECO:0007669"/>
    <property type="project" value="InterPro"/>
</dbReference>
<organism evidence="3 4">
    <name type="scientific">Saxophila tyrrhenica</name>
    <dbReference type="NCBI Taxonomy" id="1690608"/>
    <lineage>
        <taxon>Eukaryota</taxon>
        <taxon>Fungi</taxon>
        <taxon>Dikarya</taxon>
        <taxon>Ascomycota</taxon>
        <taxon>Pezizomycotina</taxon>
        <taxon>Dothideomycetes</taxon>
        <taxon>Dothideomycetidae</taxon>
        <taxon>Mycosphaerellales</taxon>
        <taxon>Extremaceae</taxon>
        <taxon>Saxophila</taxon>
    </lineage>
</organism>
<dbReference type="GO" id="GO:0004177">
    <property type="term" value="F:aminopeptidase activity"/>
    <property type="evidence" value="ECO:0007669"/>
    <property type="project" value="UniProtKB-EC"/>
</dbReference>
<dbReference type="EMBL" id="JAVRRT010000014">
    <property type="protein sequence ID" value="KAK5166125.1"/>
    <property type="molecule type" value="Genomic_DNA"/>
</dbReference>
<dbReference type="InterPro" id="IPR013595">
    <property type="entry name" value="Pept_S33_TAP-like_C"/>
</dbReference>
<feature type="domain" description="AB hydrolase-1" evidence="1">
    <location>
        <begin position="3"/>
        <end position="81"/>
    </location>
</feature>
<dbReference type="AlphaFoldDB" id="A0AAV9P3M9"/>
<accession>A0AAV9P3M9</accession>
<dbReference type="Pfam" id="PF08386">
    <property type="entry name" value="Abhydrolase_4"/>
    <property type="match status" value="1"/>
</dbReference>
<dbReference type="PANTHER" id="PTHR43722:SF1">
    <property type="entry name" value="PROLINE IMINOPEPTIDASE"/>
    <property type="match status" value="1"/>
</dbReference>
<reference evidence="3 4" key="1">
    <citation type="submission" date="2023-08" db="EMBL/GenBank/DDBJ databases">
        <title>Black Yeasts Isolated from many extreme environments.</title>
        <authorList>
            <person name="Coleine C."/>
            <person name="Stajich J.E."/>
            <person name="Selbmann L."/>
        </authorList>
    </citation>
    <scope>NUCLEOTIDE SEQUENCE [LARGE SCALE GENOMIC DNA]</scope>
    <source>
        <strain evidence="3 4">CCFEE 5935</strain>
    </source>
</reference>
<dbReference type="PANTHER" id="PTHR43722">
    <property type="entry name" value="PROLINE IMINOPEPTIDASE"/>
    <property type="match status" value="1"/>
</dbReference>
<dbReference type="GeneID" id="89929719"/>
<dbReference type="GO" id="GO:0006508">
    <property type="term" value="P:proteolysis"/>
    <property type="evidence" value="ECO:0007669"/>
    <property type="project" value="InterPro"/>
</dbReference>
<dbReference type="Pfam" id="PF00561">
    <property type="entry name" value="Abhydrolase_1"/>
    <property type="match status" value="1"/>
</dbReference>
<protein>
    <recommendedName>
        <fullName evidence="5">AB hydrolase-1 domain-containing protein</fullName>
    </recommendedName>
</protein>
<proteinExistence type="predicted"/>
<evidence type="ECO:0000313" key="4">
    <source>
        <dbReference type="Proteomes" id="UP001337655"/>
    </source>
</evidence>
<feature type="domain" description="Peptidase S33 tripeptidyl aminopeptidase-like C-terminal" evidence="2">
    <location>
        <begin position="223"/>
        <end position="321"/>
    </location>
</feature>
<dbReference type="InterPro" id="IPR005944">
    <property type="entry name" value="Pro_iminopeptidase"/>
</dbReference>
<evidence type="ECO:0000259" key="1">
    <source>
        <dbReference type="Pfam" id="PF00561"/>
    </source>
</evidence>
<dbReference type="InterPro" id="IPR000073">
    <property type="entry name" value="AB_hydrolase_1"/>
</dbReference>
<evidence type="ECO:0008006" key="5">
    <source>
        <dbReference type="Google" id="ProtNLM"/>
    </source>
</evidence>
<dbReference type="InterPro" id="IPR029058">
    <property type="entry name" value="AB_hydrolase_fold"/>
</dbReference>
<sequence length="327" mass="35656">MDTISIAKDHEAVRTVLGDEKLAWLGASYGTQLATQYAELYPDNIRTIVLDGAVSSAAPSIASFVESAVSMDDASAQFFDWCDLQSPTSCPLAGHARAPKEIWMGLLKELRKSPMSTCRAWGAPCVTDPLTERALIAIAADSLYLPNTARWSLIARAIHDASIHNDASLLATSRGVLGTSNHAFYAVSCADNDHNDTSYYDVLSRETLGRFEAPLMQGFSYEWEVQQACAGLPPPTRNPPHAVDIPRSMSFPTVLIVTTVCDPMTPMSWAMGFHEEIGKDRSVLVTRDATGHTTYFAPEAYNGSTVRAMNEYLLALKVPEQSVVFDT</sequence>
<name>A0AAV9P3M9_9PEZI</name>
<dbReference type="Gene3D" id="3.40.50.1820">
    <property type="entry name" value="alpha/beta hydrolase"/>
    <property type="match status" value="1"/>
</dbReference>
<evidence type="ECO:0000259" key="2">
    <source>
        <dbReference type="Pfam" id="PF08386"/>
    </source>
</evidence>
<evidence type="ECO:0000313" key="3">
    <source>
        <dbReference type="EMBL" id="KAK5166125.1"/>
    </source>
</evidence>
<dbReference type="RefSeq" id="XP_064656078.1">
    <property type="nucleotide sequence ID" value="XM_064805618.1"/>
</dbReference>
<keyword evidence="4" id="KW-1185">Reference proteome</keyword>
<gene>
    <name evidence="3" type="ORF">LTR77_008386</name>
</gene>
<comment type="caution">
    <text evidence="3">The sequence shown here is derived from an EMBL/GenBank/DDBJ whole genome shotgun (WGS) entry which is preliminary data.</text>
</comment>
<dbReference type="SUPFAM" id="SSF53474">
    <property type="entry name" value="alpha/beta-Hydrolases"/>
    <property type="match status" value="1"/>
</dbReference>